<dbReference type="Gene3D" id="3.20.20.150">
    <property type="entry name" value="Divalent-metal-dependent TIM barrel enzymes"/>
    <property type="match status" value="1"/>
</dbReference>
<comment type="caution">
    <text evidence="2">The sequence shown here is derived from an EMBL/GenBank/DDBJ whole genome shotgun (WGS) entry which is preliminary data.</text>
</comment>
<dbReference type="RefSeq" id="WP_055395382.1">
    <property type="nucleotide sequence ID" value="NZ_LCTZ01000002.1"/>
</dbReference>
<evidence type="ECO:0000259" key="1">
    <source>
        <dbReference type="Pfam" id="PF01261"/>
    </source>
</evidence>
<feature type="domain" description="Xylose isomerase-like TIM barrel" evidence="1">
    <location>
        <begin position="77"/>
        <end position="321"/>
    </location>
</feature>
<dbReference type="Proteomes" id="UP000050827">
    <property type="component" value="Unassembled WGS sequence"/>
</dbReference>
<dbReference type="GO" id="GO:0016853">
    <property type="term" value="F:isomerase activity"/>
    <property type="evidence" value="ECO:0007669"/>
    <property type="project" value="UniProtKB-KW"/>
</dbReference>
<proteinExistence type="predicted"/>
<dbReference type="PATRIC" id="fig|1547436.3.peg.2411"/>
<evidence type="ECO:0000313" key="2">
    <source>
        <dbReference type="EMBL" id="KQC30452.1"/>
    </source>
</evidence>
<evidence type="ECO:0000313" key="3">
    <source>
        <dbReference type="Proteomes" id="UP000050827"/>
    </source>
</evidence>
<protein>
    <submittedName>
        <fullName evidence="2">Xylose isomerase</fullName>
    </submittedName>
</protein>
<dbReference type="InterPro" id="IPR050312">
    <property type="entry name" value="IolE/XylAMocC-like"/>
</dbReference>
<accession>A0A0Q0XHB3</accession>
<dbReference type="PANTHER" id="PTHR12110">
    <property type="entry name" value="HYDROXYPYRUVATE ISOMERASE"/>
    <property type="match status" value="1"/>
</dbReference>
<name>A0A0Q0XHB3_9FLAO</name>
<dbReference type="STRING" id="346185.AAY42_11665"/>
<dbReference type="PROSITE" id="PS51257">
    <property type="entry name" value="PROKAR_LIPOPROTEIN"/>
    <property type="match status" value="1"/>
</dbReference>
<reference evidence="2 3" key="1">
    <citation type="submission" date="2015-04" db="EMBL/GenBank/DDBJ databases">
        <title>Complete genome of flavobacterium.</title>
        <authorList>
            <person name="Kwon Y.M."/>
            <person name="Kim S.-J."/>
        </authorList>
    </citation>
    <scope>NUCLEOTIDE SEQUENCE [LARGE SCALE GENOMIC DNA]</scope>
    <source>
        <strain evidence="2 3">DK169</strain>
    </source>
</reference>
<gene>
    <name evidence="2" type="ORF">AAY42_11665</name>
</gene>
<dbReference type="PANTHER" id="PTHR12110:SF53">
    <property type="entry name" value="BLR5974 PROTEIN"/>
    <property type="match status" value="1"/>
</dbReference>
<dbReference type="AlphaFoldDB" id="A0A0Q0XHB3"/>
<dbReference type="Pfam" id="PF01261">
    <property type="entry name" value="AP_endonuc_2"/>
    <property type="match status" value="1"/>
</dbReference>
<dbReference type="SUPFAM" id="SSF51658">
    <property type="entry name" value="Xylose isomerase-like"/>
    <property type="match status" value="1"/>
</dbReference>
<keyword evidence="3" id="KW-1185">Reference proteome</keyword>
<organism evidence="2 3">
    <name type="scientific">Flagellimonas eckloniae</name>
    <dbReference type="NCBI Taxonomy" id="346185"/>
    <lineage>
        <taxon>Bacteria</taxon>
        <taxon>Pseudomonadati</taxon>
        <taxon>Bacteroidota</taxon>
        <taxon>Flavobacteriia</taxon>
        <taxon>Flavobacteriales</taxon>
        <taxon>Flavobacteriaceae</taxon>
        <taxon>Flagellimonas</taxon>
    </lineage>
</organism>
<keyword evidence="2" id="KW-0413">Isomerase</keyword>
<dbReference type="InterPro" id="IPR013022">
    <property type="entry name" value="Xyl_isomerase-like_TIM-brl"/>
</dbReference>
<dbReference type="OrthoDB" id="1114629at2"/>
<dbReference type="EMBL" id="LCTZ01000002">
    <property type="protein sequence ID" value="KQC30452.1"/>
    <property type="molecule type" value="Genomic_DNA"/>
</dbReference>
<dbReference type="InterPro" id="IPR036237">
    <property type="entry name" value="Xyl_isomerase-like_sf"/>
</dbReference>
<sequence length="336" mass="37599">MKRRNFIQNSAQAGIALSILGIYGCKQNKKKEMADTEVEEDTLLDAHVESLFKLSLAQWSIHRMIKEEGLDPYLFAEKAKGWGFSGLEYVSQLYEDELKAANFSKEAMDRFVEKSKTESEKHGLENLIIMIDHEGDLSAADEKERKAAVENHFKWVDAAKALGCHSVRVNLMGSKIAEEWTPASIDGLTQLSKYAQDKNINVIVENHGGFSSNAAMLVQVIEKVNLPNCGTLPDFGNFCVKREDGSYFDTACVEEYDRYKGITELMPFAKAVSAKSHDFDELGNETNTDYVRMMEIVKDAGYSGYIGVEYEGKELSEEEGILATKSLLLKLLNQSA</sequence>